<keyword evidence="4" id="KW-1133">Transmembrane helix</keyword>
<keyword evidence="6" id="KW-0325">Glycoprotein</keyword>
<gene>
    <name evidence="8" type="ORF">Clacol_010288</name>
</gene>
<reference evidence="8" key="1">
    <citation type="submission" date="2021-10" db="EMBL/GenBank/DDBJ databases">
        <title>De novo Genome Assembly of Clathrus columnatus (Basidiomycota, Fungi) Using Illumina and Nanopore Sequence Data.</title>
        <authorList>
            <person name="Ogiso-Tanaka E."/>
            <person name="Itagaki H."/>
            <person name="Hosoya T."/>
            <person name="Hosaka K."/>
        </authorList>
    </citation>
    <scope>NUCLEOTIDE SEQUENCE</scope>
    <source>
        <strain evidence="8">MO-923</strain>
    </source>
</reference>
<protein>
    <recommendedName>
        <fullName evidence="7">WSC domain-containing protein</fullName>
    </recommendedName>
</protein>
<keyword evidence="5" id="KW-0472">Membrane</keyword>
<evidence type="ECO:0000256" key="2">
    <source>
        <dbReference type="ARBA" id="ARBA00022692"/>
    </source>
</evidence>
<dbReference type="PANTHER" id="PTHR24269:SF16">
    <property type="entry name" value="PROTEIN SLG1"/>
    <property type="match status" value="1"/>
</dbReference>
<evidence type="ECO:0000313" key="8">
    <source>
        <dbReference type="EMBL" id="GJJ16009.1"/>
    </source>
</evidence>
<feature type="domain" description="WSC" evidence="7">
    <location>
        <begin position="1"/>
        <end position="69"/>
    </location>
</feature>
<evidence type="ECO:0000259" key="7">
    <source>
        <dbReference type="PROSITE" id="PS51212"/>
    </source>
</evidence>
<keyword evidence="9" id="KW-1185">Reference proteome</keyword>
<feature type="domain" description="WSC" evidence="7">
    <location>
        <begin position="95"/>
        <end position="186"/>
    </location>
</feature>
<organism evidence="8 9">
    <name type="scientific">Clathrus columnatus</name>
    <dbReference type="NCBI Taxonomy" id="1419009"/>
    <lineage>
        <taxon>Eukaryota</taxon>
        <taxon>Fungi</taxon>
        <taxon>Dikarya</taxon>
        <taxon>Basidiomycota</taxon>
        <taxon>Agaricomycotina</taxon>
        <taxon>Agaricomycetes</taxon>
        <taxon>Phallomycetidae</taxon>
        <taxon>Phallales</taxon>
        <taxon>Clathraceae</taxon>
        <taxon>Clathrus</taxon>
    </lineage>
</organism>
<sequence length="375" mass="39571">MTIPSCIDFCISGGFDFAGVEFGRECYCDTIIHSPASIVSNATDCEVPCSGDPTTICGAALRLNIYSTPAPTSTPTQPSGPAPTVDFITGPENLEFEIQGCFADPQNPRALLHQIALPGLTTPSSCAAACAAAGFQVMGLENGSECWCDNYMPYAVSANGECNLPCNGDLSKACGGVSVIQVYGNVLNFTGFDSQQCLGGGRDSSNYFPFSFRGVTEEGDTIDLIAEQLNPDVTSDQQFILTSGTCVAPSPSCPQGFKFFQLVNNQVIPYAVLGNPVTLRAAVGESQFFTAFSSDTAFDDYCAGPGIGTNNLPFVGFPVLDQTDGTTNQWGLCHNNSANGRLDAVYSPIMNHPNYNFFDCILVQLTLLVPGASAL</sequence>
<keyword evidence="2" id="KW-0812">Transmembrane</keyword>
<comment type="subcellular location">
    <subcellularLocation>
        <location evidence="1">Membrane</location>
        <topology evidence="1">Single-pass membrane protein</topology>
    </subcellularLocation>
</comment>
<name>A0AAV5AS82_9AGAM</name>
<proteinExistence type="predicted"/>
<accession>A0AAV5AS82</accession>
<dbReference type="PANTHER" id="PTHR24269">
    <property type="entry name" value="KREMEN PROTEIN"/>
    <property type="match status" value="1"/>
</dbReference>
<dbReference type="EMBL" id="BPWL01000012">
    <property type="protein sequence ID" value="GJJ16009.1"/>
    <property type="molecule type" value="Genomic_DNA"/>
</dbReference>
<dbReference type="AlphaFoldDB" id="A0AAV5AS82"/>
<evidence type="ECO:0000256" key="6">
    <source>
        <dbReference type="ARBA" id="ARBA00023180"/>
    </source>
</evidence>
<evidence type="ECO:0000256" key="1">
    <source>
        <dbReference type="ARBA" id="ARBA00004167"/>
    </source>
</evidence>
<dbReference type="InterPro" id="IPR051836">
    <property type="entry name" value="Kremen_rcpt"/>
</dbReference>
<dbReference type="GO" id="GO:0005886">
    <property type="term" value="C:plasma membrane"/>
    <property type="evidence" value="ECO:0007669"/>
    <property type="project" value="TreeGrafter"/>
</dbReference>
<dbReference type="SMART" id="SM00321">
    <property type="entry name" value="WSC"/>
    <property type="match status" value="2"/>
</dbReference>
<dbReference type="PROSITE" id="PS51212">
    <property type="entry name" value="WSC"/>
    <property type="match status" value="2"/>
</dbReference>
<dbReference type="InterPro" id="IPR002889">
    <property type="entry name" value="WSC_carb-bd"/>
</dbReference>
<evidence type="ECO:0000256" key="4">
    <source>
        <dbReference type="ARBA" id="ARBA00022989"/>
    </source>
</evidence>
<dbReference type="Pfam" id="PF01822">
    <property type="entry name" value="WSC"/>
    <property type="match status" value="2"/>
</dbReference>
<comment type="caution">
    <text evidence="8">The sequence shown here is derived from an EMBL/GenBank/DDBJ whole genome shotgun (WGS) entry which is preliminary data.</text>
</comment>
<keyword evidence="3" id="KW-0732">Signal</keyword>
<evidence type="ECO:0000256" key="5">
    <source>
        <dbReference type="ARBA" id="ARBA00023136"/>
    </source>
</evidence>
<dbReference type="Proteomes" id="UP001050691">
    <property type="component" value="Unassembled WGS sequence"/>
</dbReference>
<evidence type="ECO:0000313" key="9">
    <source>
        <dbReference type="Proteomes" id="UP001050691"/>
    </source>
</evidence>
<evidence type="ECO:0000256" key="3">
    <source>
        <dbReference type="ARBA" id="ARBA00022729"/>
    </source>
</evidence>